<evidence type="ECO:0000313" key="11">
    <source>
        <dbReference type="EMBL" id="HGE98864.1"/>
    </source>
</evidence>
<dbReference type="InterPro" id="IPR057258">
    <property type="entry name" value="Ribosomal_uS3"/>
</dbReference>
<comment type="caution">
    <text evidence="11">The sequence shown here is derived from an EMBL/GenBank/DDBJ whole genome shotgun (WGS) entry which is preliminary data.</text>
</comment>
<dbReference type="InterPro" id="IPR018280">
    <property type="entry name" value="Ribosomal_uS3_CS"/>
</dbReference>
<gene>
    <name evidence="8" type="primary">rpsC</name>
    <name evidence="11" type="ORF">ENX07_02165</name>
</gene>
<proteinExistence type="inferred from homology"/>
<dbReference type="PANTHER" id="PTHR11760">
    <property type="entry name" value="30S/40S RIBOSOMAL PROTEIN S3"/>
    <property type="match status" value="1"/>
</dbReference>
<dbReference type="PROSITE" id="PS00548">
    <property type="entry name" value="RIBOSOMAL_S3"/>
    <property type="match status" value="1"/>
</dbReference>
<dbReference type="PANTHER" id="PTHR11760:SF19">
    <property type="entry name" value="SMALL RIBOSOMAL SUBUNIT PROTEIN US3C"/>
    <property type="match status" value="1"/>
</dbReference>
<dbReference type="SUPFAM" id="SSF54814">
    <property type="entry name" value="Prokaryotic type KH domain (KH-domain type II)"/>
    <property type="match status" value="1"/>
</dbReference>
<dbReference type="SUPFAM" id="SSF54821">
    <property type="entry name" value="Ribosomal protein S3 C-terminal domain"/>
    <property type="match status" value="1"/>
</dbReference>
<dbReference type="GO" id="GO:0006412">
    <property type="term" value="P:translation"/>
    <property type="evidence" value="ECO:0007669"/>
    <property type="project" value="UniProtKB-UniRule"/>
</dbReference>
<dbReference type="EMBL" id="DTMQ01000014">
    <property type="protein sequence ID" value="HGE98864.1"/>
    <property type="molecule type" value="Genomic_DNA"/>
</dbReference>
<dbReference type="InterPro" id="IPR001351">
    <property type="entry name" value="Ribosomal_uS3_C"/>
</dbReference>
<dbReference type="InterPro" id="IPR009019">
    <property type="entry name" value="KH_sf_prok-type"/>
</dbReference>
<dbReference type="GO" id="GO:0019843">
    <property type="term" value="F:rRNA binding"/>
    <property type="evidence" value="ECO:0007669"/>
    <property type="project" value="UniProtKB-UniRule"/>
</dbReference>
<dbReference type="Gene3D" id="3.30.1140.32">
    <property type="entry name" value="Ribosomal protein S3, C-terminal domain"/>
    <property type="match status" value="1"/>
</dbReference>
<dbReference type="GO" id="GO:0003729">
    <property type="term" value="F:mRNA binding"/>
    <property type="evidence" value="ECO:0007669"/>
    <property type="project" value="UniProtKB-UniRule"/>
</dbReference>
<dbReference type="CDD" id="cd02412">
    <property type="entry name" value="KH-II_30S_S3"/>
    <property type="match status" value="1"/>
</dbReference>
<dbReference type="InterPro" id="IPR004044">
    <property type="entry name" value="KH_dom_type_2"/>
</dbReference>
<keyword evidence="5 8" id="KW-0687">Ribonucleoprotein</keyword>
<dbReference type="GO" id="GO:0022627">
    <property type="term" value="C:cytosolic small ribosomal subunit"/>
    <property type="evidence" value="ECO:0007669"/>
    <property type="project" value="TreeGrafter"/>
</dbReference>
<evidence type="ECO:0000256" key="2">
    <source>
        <dbReference type="ARBA" id="ARBA00022730"/>
    </source>
</evidence>
<dbReference type="PROSITE" id="PS50823">
    <property type="entry name" value="KH_TYPE_2"/>
    <property type="match status" value="1"/>
</dbReference>
<evidence type="ECO:0000259" key="10">
    <source>
        <dbReference type="PROSITE" id="PS50823"/>
    </source>
</evidence>
<evidence type="ECO:0000256" key="7">
    <source>
        <dbReference type="ARBA" id="ARBA00035257"/>
    </source>
</evidence>
<evidence type="ECO:0000256" key="5">
    <source>
        <dbReference type="ARBA" id="ARBA00023274"/>
    </source>
</evidence>
<keyword evidence="3 8" id="KW-0694">RNA-binding</keyword>
<dbReference type="Pfam" id="PF00189">
    <property type="entry name" value="Ribosomal_S3_C"/>
    <property type="match status" value="1"/>
</dbReference>
<accession>A0A7C3UP66</accession>
<sequence length="223" mass="25217">MGQKTHPLGFRLGITKDWKSQWFADKKEYRENLLEDIKIRKYIENRKYTDAKDPQKAVDPMISDIEILRVGNKLTIIIHTARPGVIFGREKETLNSLLAELRALTKKEVDIHIEAERVPELNARLVARSIVEQILKRVAYRRAMKKAIASALRLGAKGIKIQVSGRLAGAEIARSEWRKAGSIPLQTIRANIDYAVDVAKTVYGTIGVKVWIYKGEVGEEKGS</sequence>
<comment type="function">
    <text evidence="6 8">Binds the lower part of the 30S subunit head. Binds mRNA in the 70S ribosome, positioning it for translation.</text>
</comment>
<comment type="subunit">
    <text evidence="8">Part of the 30S ribosomal subunit. Forms a tight complex with proteins S10 and S14.</text>
</comment>
<name>A0A7C3UP66_UNCW3</name>
<feature type="domain" description="KH type-2" evidence="10">
    <location>
        <begin position="39"/>
        <end position="127"/>
    </location>
</feature>
<dbReference type="Pfam" id="PF07650">
    <property type="entry name" value="KH_2"/>
    <property type="match status" value="1"/>
</dbReference>
<keyword evidence="2 8" id="KW-0699">rRNA-binding</keyword>
<evidence type="ECO:0000256" key="8">
    <source>
        <dbReference type="HAMAP-Rule" id="MF_01309"/>
    </source>
</evidence>
<dbReference type="HAMAP" id="MF_01309_B">
    <property type="entry name" value="Ribosomal_uS3_B"/>
    <property type="match status" value="1"/>
</dbReference>
<dbReference type="AlphaFoldDB" id="A0A7C3UP66"/>
<reference evidence="11" key="1">
    <citation type="journal article" date="2020" name="mSystems">
        <title>Genome- and Community-Level Interaction Insights into Carbon Utilization and Element Cycling Functions of Hydrothermarchaeota in Hydrothermal Sediment.</title>
        <authorList>
            <person name="Zhou Z."/>
            <person name="Liu Y."/>
            <person name="Xu W."/>
            <person name="Pan J."/>
            <person name="Luo Z.H."/>
            <person name="Li M."/>
        </authorList>
    </citation>
    <scope>NUCLEOTIDE SEQUENCE [LARGE SCALE GENOMIC DNA]</scope>
    <source>
        <strain evidence="11">SpSt-906</strain>
    </source>
</reference>
<dbReference type="InterPro" id="IPR005704">
    <property type="entry name" value="Ribosomal_uS3_bac-typ"/>
</dbReference>
<evidence type="ECO:0000256" key="6">
    <source>
        <dbReference type="ARBA" id="ARBA00024998"/>
    </source>
</evidence>
<dbReference type="NCBIfam" id="TIGR01009">
    <property type="entry name" value="rpsC_bact"/>
    <property type="match status" value="1"/>
</dbReference>
<organism evidence="11">
    <name type="scientific">candidate division WOR-3 bacterium</name>
    <dbReference type="NCBI Taxonomy" id="2052148"/>
    <lineage>
        <taxon>Bacteria</taxon>
        <taxon>Bacteria division WOR-3</taxon>
    </lineage>
</organism>
<evidence type="ECO:0000256" key="1">
    <source>
        <dbReference type="ARBA" id="ARBA00010761"/>
    </source>
</evidence>
<comment type="similarity">
    <text evidence="1 8 9">Belongs to the universal ribosomal protein uS3 family.</text>
</comment>
<dbReference type="InterPro" id="IPR015946">
    <property type="entry name" value="KH_dom-like_a/b"/>
</dbReference>
<dbReference type="Gene3D" id="3.30.300.20">
    <property type="match status" value="1"/>
</dbReference>
<dbReference type="FunFam" id="3.30.300.20:FF:000001">
    <property type="entry name" value="30S ribosomal protein S3"/>
    <property type="match status" value="1"/>
</dbReference>
<dbReference type="GO" id="GO:0003735">
    <property type="term" value="F:structural constituent of ribosome"/>
    <property type="evidence" value="ECO:0007669"/>
    <property type="project" value="InterPro"/>
</dbReference>
<dbReference type="InterPro" id="IPR036419">
    <property type="entry name" value="Ribosomal_S3_C_sf"/>
</dbReference>
<evidence type="ECO:0000256" key="4">
    <source>
        <dbReference type="ARBA" id="ARBA00022980"/>
    </source>
</evidence>
<protein>
    <recommendedName>
        <fullName evidence="7 8">Small ribosomal subunit protein uS3</fullName>
    </recommendedName>
</protein>
<evidence type="ECO:0000256" key="9">
    <source>
        <dbReference type="RuleBase" id="RU003624"/>
    </source>
</evidence>
<evidence type="ECO:0000256" key="3">
    <source>
        <dbReference type="ARBA" id="ARBA00022884"/>
    </source>
</evidence>
<keyword evidence="4 8" id="KW-0689">Ribosomal protein</keyword>